<protein>
    <submittedName>
        <fullName evidence="1">Uncharacterized protein</fullName>
    </submittedName>
</protein>
<reference evidence="1 2" key="1">
    <citation type="submission" date="2018-09" db="EMBL/GenBank/DDBJ databases">
        <authorList>
            <person name="Zhu H."/>
        </authorList>
    </citation>
    <scope>NUCLEOTIDE SEQUENCE [LARGE SCALE GENOMIC DNA]</scope>
    <source>
        <strain evidence="1 2">K1S02-6</strain>
    </source>
</reference>
<gene>
    <name evidence="1" type="ORF">D3879_25565</name>
</gene>
<evidence type="ECO:0000313" key="2">
    <source>
        <dbReference type="Proteomes" id="UP000284021"/>
    </source>
</evidence>
<evidence type="ECO:0000313" key="1">
    <source>
        <dbReference type="EMBL" id="RJG09167.1"/>
    </source>
</evidence>
<comment type="caution">
    <text evidence="1">The sequence shown here is derived from an EMBL/GenBank/DDBJ whole genome shotgun (WGS) entry which is preliminary data.</text>
</comment>
<organism evidence="1 2">
    <name type="scientific">Pseudomonas cavernicola</name>
    <dbReference type="NCBI Taxonomy" id="2320866"/>
    <lineage>
        <taxon>Bacteria</taxon>
        <taxon>Pseudomonadati</taxon>
        <taxon>Pseudomonadota</taxon>
        <taxon>Gammaproteobacteria</taxon>
        <taxon>Pseudomonadales</taxon>
        <taxon>Pseudomonadaceae</taxon>
        <taxon>Pseudomonas</taxon>
    </lineage>
</organism>
<keyword evidence="2" id="KW-1185">Reference proteome</keyword>
<accession>A0A418X9M0</accession>
<name>A0A418X9M0_9PSED</name>
<sequence length="63" mass="7082">MRLTWCNRRLQPLGSGTCKGSSWRDRGARCTLCTANEVLGIAWQRKQPRLVYGLAAAQGYRQA</sequence>
<dbReference type="EMBL" id="QYUR01000008">
    <property type="protein sequence ID" value="RJG09167.1"/>
    <property type="molecule type" value="Genomic_DNA"/>
</dbReference>
<dbReference type="Proteomes" id="UP000284021">
    <property type="component" value="Unassembled WGS sequence"/>
</dbReference>
<dbReference type="AlphaFoldDB" id="A0A418X9M0"/>
<proteinExistence type="predicted"/>